<dbReference type="PROSITE" id="PS50943">
    <property type="entry name" value="HTH_CROC1"/>
    <property type="match status" value="1"/>
</dbReference>
<dbReference type="InterPro" id="IPR001387">
    <property type="entry name" value="Cro/C1-type_HTH"/>
</dbReference>
<dbReference type="GO" id="GO:0003677">
    <property type="term" value="F:DNA binding"/>
    <property type="evidence" value="ECO:0007669"/>
    <property type="project" value="UniProtKB-KW"/>
</dbReference>
<keyword evidence="4" id="KW-1185">Reference proteome</keyword>
<dbReference type="PANTHER" id="PTHR46797">
    <property type="entry name" value="HTH-TYPE TRANSCRIPTIONAL REGULATOR"/>
    <property type="match status" value="1"/>
</dbReference>
<dbReference type="PANTHER" id="PTHR46797:SF1">
    <property type="entry name" value="METHYLPHOSPHONATE SYNTHASE"/>
    <property type="match status" value="1"/>
</dbReference>
<gene>
    <name evidence="3" type="ORF">SAMN05892877_10394</name>
</gene>
<organism evidence="3 4">
    <name type="scientific">Rhizobium subbaraonis</name>
    <dbReference type="NCBI Taxonomy" id="908946"/>
    <lineage>
        <taxon>Bacteria</taxon>
        <taxon>Pseudomonadati</taxon>
        <taxon>Pseudomonadota</taxon>
        <taxon>Alphaproteobacteria</taxon>
        <taxon>Hyphomicrobiales</taxon>
        <taxon>Rhizobiaceae</taxon>
        <taxon>Rhizobium/Agrobacterium group</taxon>
        <taxon>Rhizobium</taxon>
    </lineage>
</organism>
<dbReference type="CDD" id="cd02209">
    <property type="entry name" value="cupin_XRE_C"/>
    <property type="match status" value="1"/>
</dbReference>
<protein>
    <submittedName>
        <fullName evidence="3">XRE family transcriptional regulator</fullName>
    </submittedName>
</protein>
<dbReference type="CDD" id="cd00093">
    <property type="entry name" value="HTH_XRE"/>
    <property type="match status" value="1"/>
</dbReference>
<sequence>MRAAGVGEIDDVSRKREISVGEKVKAFRTARRMSLRALGEATGTTASFISQFERGLSGANTSTMMRMASALGIGISDLFDESEAPVRQVLRKADRPALPEAEGYRKMLLSRRPIRDVEVYIGEFDIGGSTGERPYSHGDTHEMFFVIRGHVELTLGDERHELFAGDCIEYPTSIPHKTVNVGDEVAEVVWIIAPPTSVAAELDQYQPRKSSLPG</sequence>
<dbReference type="Gene3D" id="1.10.260.40">
    <property type="entry name" value="lambda repressor-like DNA-binding domains"/>
    <property type="match status" value="1"/>
</dbReference>
<evidence type="ECO:0000259" key="2">
    <source>
        <dbReference type="PROSITE" id="PS50943"/>
    </source>
</evidence>
<dbReference type="InterPro" id="IPR010982">
    <property type="entry name" value="Lambda_DNA-bd_dom_sf"/>
</dbReference>
<proteinExistence type="predicted"/>
<dbReference type="Pfam" id="PF01381">
    <property type="entry name" value="HTH_3"/>
    <property type="match status" value="1"/>
</dbReference>
<dbReference type="Pfam" id="PF07883">
    <property type="entry name" value="Cupin_2"/>
    <property type="match status" value="1"/>
</dbReference>
<dbReference type="SMART" id="SM00530">
    <property type="entry name" value="HTH_XRE"/>
    <property type="match status" value="1"/>
</dbReference>
<dbReference type="RefSeq" id="WP_245423432.1">
    <property type="nucleotide sequence ID" value="NZ_OBQD01000003.1"/>
</dbReference>
<dbReference type="Proteomes" id="UP000219167">
    <property type="component" value="Unassembled WGS sequence"/>
</dbReference>
<dbReference type="SUPFAM" id="SSF47413">
    <property type="entry name" value="lambda repressor-like DNA-binding domains"/>
    <property type="match status" value="1"/>
</dbReference>
<dbReference type="GO" id="GO:0005829">
    <property type="term" value="C:cytosol"/>
    <property type="evidence" value="ECO:0007669"/>
    <property type="project" value="TreeGrafter"/>
</dbReference>
<dbReference type="EMBL" id="OBQD01000003">
    <property type="protein sequence ID" value="SOC36756.1"/>
    <property type="molecule type" value="Genomic_DNA"/>
</dbReference>
<dbReference type="GO" id="GO:0003700">
    <property type="term" value="F:DNA-binding transcription factor activity"/>
    <property type="evidence" value="ECO:0007669"/>
    <property type="project" value="TreeGrafter"/>
</dbReference>
<dbReference type="SUPFAM" id="SSF51182">
    <property type="entry name" value="RmlC-like cupins"/>
    <property type="match status" value="1"/>
</dbReference>
<name>A0A285U882_9HYPH</name>
<evidence type="ECO:0000256" key="1">
    <source>
        <dbReference type="ARBA" id="ARBA00023125"/>
    </source>
</evidence>
<dbReference type="InterPro" id="IPR050807">
    <property type="entry name" value="TransReg_Diox_bact_type"/>
</dbReference>
<dbReference type="AlphaFoldDB" id="A0A285U882"/>
<dbReference type="InterPro" id="IPR011051">
    <property type="entry name" value="RmlC_Cupin_sf"/>
</dbReference>
<reference evidence="3 4" key="1">
    <citation type="submission" date="2017-08" db="EMBL/GenBank/DDBJ databases">
        <authorList>
            <person name="de Groot N.N."/>
        </authorList>
    </citation>
    <scope>NUCLEOTIDE SEQUENCE [LARGE SCALE GENOMIC DNA]</scope>
    <source>
        <strain evidence="3 4">JC85</strain>
    </source>
</reference>
<dbReference type="InterPro" id="IPR013096">
    <property type="entry name" value="Cupin_2"/>
</dbReference>
<accession>A0A285U882</accession>
<evidence type="ECO:0000313" key="3">
    <source>
        <dbReference type="EMBL" id="SOC36756.1"/>
    </source>
</evidence>
<dbReference type="InterPro" id="IPR014710">
    <property type="entry name" value="RmlC-like_jellyroll"/>
</dbReference>
<keyword evidence="1" id="KW-0238">DNA-binding</keyword>
<evidence type="ECO:0000313" key="4">
    <source>
        <dbReference type="Proteomes" id="UP000219167"/>
    </source>
</evidence>
<feature type="domain" description="HTH cro/C1-type" evidence="2">
    <location>
        <begin position="24"/>
        <end position="78"/>
    </location>
</feature>
<dbReference type="Gene3D" id="2.60.120.10">
    <property type="entry name" value="Jelly Rolls"/>
    <property type="match status" value="1"/>
</dbReference>